<feature type="chain" id="PRO_5035418275" description="Cuticle protein" evidence="4">
    <location>
        <begin position="18"/>
        <end position="244"/>
    </location>
</feature>
<gene>
    <name evidence="5" type="ORF">BINO364_LOCUS14030</name>
</gene>
<proteinExistence type="predicted"/>
<evidence type="ECO:0008006" key="7">
    <source>
        <dbReference type="Google" id="ProtNLM"/>
    </source>
</evidence>
<dbReference type="InterPro" id="IPR051217">
    <property type="entry name" value="Insect_Cuticle_Struc_Prot"/>
</dbReference>
<accession>A0A8J9VW92</accession>
<name>A0A8J9VW92_9NEOP</name>
<feature type="non-terminal residue" evidence="5">
    <location>
        <position position="244"/>
    </location>
</feature>
<sequence length="244" mass="25962">MFSKIVTFCAVVAVSSAGLLPAAVHYSPAEAVSSQNIVRHDQQPYAKLTYQAAPATLAYHAAPATYAYQAAPSHYSSAAATSSQNIVRHDESSAPKLAKLALGSQLTYQAAPAAYAYQAAPATYAYQAAPAQLSYHAAPASIAYHAAPVTKVLAHHEEIAHPKYEFSYSVADGHSGDNKQQHESRDGDVVKGSYSFLEADGSVRTVEYSADDHNGFNAIVHNSAPAHAHAHAVLKAPVQQYYQH</sequence>
<dbReference type="PROSITE" id="PS00233">
    <property type="entry name" value="CHIT_BIND_RR_1"/>
    <property type="match status" value="1"/>
</dbReference>
<evidence type="ECO:0000256" key="1">
    <source>
        <dbReference type="ARBA" id="ARBA00022460"/>
    </source>
</evidence>
<dbReference type="AlphaFoldDB" id="A0A8J9VW92"/>
<dbReference type="PANTHER" id="PTHR12236:SF95">
    <property type="entry name" value="CUTICULAR PROTEIN 76BD, ISOFORM C-RELATED"/>
    <property type="match status" value="1"/>
</dbReference>
<evidence type="ECO:0000313" key="6">
    <source>
        <dbReference type="Proteomes" id="UP000838878"/>
    </source>
</evidence>
<dbReference type="PROSITE" id="PS51155">
    <property type="entry name" value="CHIT_BIND_RR_2"/>
    <property type="match status" value="1"/>
</dbReference>
<dbReference type="Proteomes" id="UP000838878">
    <property type="component" value="Chromosome 7"/>
</dbReference>
<evidence type="ECO:0000256" key="4">
    <source>
        <dbReference type="SAM" id="SignalP"/>
    </source>
</evidence>
<keyword evidence="2 4" id="KW-0732">Signal</keyword>
<organism evidence="5 6">
    <name type="scientific">Brenthis ino</name>
    <name type="common">lesser marbled fritillary</name>
    <dbReference type="NCBI Taxonomy" id="405034"/>
    <lineage>
        <taxon>Eukaryota</taxon>
        <taxon>Metazoa</taxon>
        <taxon>Ecdysozoa</taxon>
        <taxon>Arthropoda</taxon>
        <taxon>Hexapoda</taxon>
        <taxon>Insecta</taxon>
        <taxon>Pterygota</taxon>
        <taxon>Neoptera</taxon>
        <taxon>Endopterygota</taxon>
        <taxon>Lepidoptera</taxon>
        <taxon>Glossata</taxon>
        <taxon>Ditrysia</taxon>
        <taxon>Papilionoidea</taxon>
        <taxon>Nymphalidae</taxon>
        <taxon>Heliconiinae</taxon>
        <taxon>Argynnini</taxon>
        <taxon>Brenthis</taxon>
    </lineage>
</organism>
<evidence type="ECO:0000256" key="2">
    <source>
        <dbReference type="ARBA" id="ARBA00022729"/>
    </source>
</evidence>
<dbReference type="EMBL" id="OV170227">
    <property type="protein sequence ID" value="CAH0728860.1"/>
    <property type="molecule type" value="Genomic_DNA"/>
</dbReference>
<dbReference type="Pfam" id="PF00379">
    <property type="entry name" value="Chitin_bind_4"/>
    <property type="match status" value="1"/>
</dbReference>
<feature type="signal peptide" evidence="4">
    <location>
        <begin position="1"/>
        <end position="17"/>
    </location>
</feature>
<reference evidence="5" key="1">
    <citation type="submission" date="2021-12" db="EMBL/GenBank/DDBJ databases">
        <authorList>
            <person name="Martin H S."/>
        </authorList>
    </citation>
    <scope>NUCLEOTIDE SEQUENCE</scope>
</reference>
<dbReference type="GO" id="GO:0005615">
    <property type="term" value="C:extracellular space"/>
    <property type="evidence" value="ECO:0007669"/>
    <property type="project" value="TreeGrafter"/>
</dbReference>
<dbReference type="GO" id="GO:0042302">
    <property type="term" value="F:structural constituent of cuticle"/>
    <property type="evidence" value="ECO:0007669"/>
    <property type="project" value="UniProtKB-UniRule"/>
</dbReference>
<dbReference type="OrthoDB" id="7789829at2759"/>
<evidence type="ECO:0000313" key="5">
    <source>
        <dbReference type="EMBL" id="CAH0728860.1"/>
    </source>
</evidence>
<keyword evidence="1 3" id="KW-0193">Cuticle</keyword>
<dbReference type="PANTHER" id="PTHR12236">
    <property type="entry name" value="STRUCTURAL CONTITUENT OF CUTICLE"/>
    <property type="match status" value="1"/>
</dbReference>
<dbReference type="InterPro" id="IPR000618">
    <property type="entry name" value="Insect_cuticle"/>
</dbReference>
<protein>
    <recommendedName>
        <fullName evidence="7">Cuticle protein</fullName>
    </recommendedName>
</protein>
<dbReference type="PRINTS" id="PR00947">
    <property type="entry name" value="CUTICLE"/>
</dbReference>
<dbReference type="InterPro" id="IPR031311">
    <property type="entry name" value="CHIT_BIND_RR_consensus"/>
</dbReference>
<evidence type="ECO:0000256" key="3">
    <source>
        <dbReference type="PROSITE-ProRule" id="PRU00497"/>
    </source>
</evidence>
<keyword evidence="6" id="KW-1185">Reference proteome</keyword>
<dbReference type="GO" id="GO:0031012">
    <property type="term" value="C:extracellular matrix"/>
    <property type="evidence" value="ECO:0007669"/>
    <property type="project" value="TreeGrafter"/>
</dbReference>